<dbReference type="Gene3D" id="1.10.1200.10">
    <property type="entry name" value="ACP-like"/>
    <property type="match status" value="5"/>
</dbReference>
<dbReference type="InterPro" id="IPR025110">
    <property type="entry name" value="AMP-bd_C"/>
</dbReference>
<keyword evidence="8" id="KW-1185">Reference proteome</keyword>
<dbReference type="Pfam" id="PF00550">
    <property type="entry name" value="PP-binding"/>
    <property type="match status" value="5"/>
</dbReference>
<dbReference type="Gene3D" id="3.40.50.12780">
    <property type="entry name" value="N-terminal domain of ligase-like"/>
    <property type="match status" value="2"/>
</dbReference>
<comment type="cofactor">
    <cofactor evidence="1">
        <name>pantetheine 4'-phosphate</name>
        <dbReference type="ChEBI" id="CHEBI:47942"/>
    </cofactor>
</comment>
<dbReference type="InterPro" id="IPR000873">
    <property type="entry name" value="AMP-dep_synth/lig_dom"/>
</dbReference>
<feature type="domain" description="Carrier" evidence="6">
    <location>
        <begin position="1020"/>
        <end position="1094"/>
    </location>
</feature>
<dbReference type="InterPro" id="IPR023213">
    <property type="entry name" value="CAT-like_dom_sf"/>
</dbReference>
<feature type="domain" description="Carrier" evidence="6">
    <location>
        <begin position="3969"/>
        <end position="4043"/>
    </location>
</feature>
<dbReference type="CDD" id="cd19534">
    <property type="entry name" value="E_NRPS"/>
    <property type="match status" value="4"/>
</dbReference>
<evidence type="ECO:0000313" key="7">
    <source>
        <dbReference type="EMBL" id="RFM33506.1"/>
    </source>
</evidence>
<evidence type="ECO:0000256" key="4">
    <source>
        <dbReference type="ARBA" id="ARBA00022553"/>
    </source>
</evidence>
<dbReference type="Pfam" id="PF00668">
    <property type="entry name" value="Condensation"/>
    <property type="match status" value="10"/>
</dbReference>
<dbReference type="NCBIfam" id="NF004282">
    <property type="entry name" value="PRK05691.1"/>
    <property type="match status" value="12"/>
</dbReference>
<dbReference type="PANTHER" id="PTHR45527:SF14">
    <property type="entry name" value="PLIPASTATIN SYNTHASE SUBUNIT B"/>
    <property type="match status" value="1"/>
</dbReference>
<dbReference type="PROSITE" id="PS50075">
    <property type="entry name" value="CARRIER"/>
    <property type="match status" value="5"/>
</dbReference>
<dbReference type="CDD" id="cd05930">
    <property type="entry name" value="A_NRPS"/>
    <property type="match status" value="3"/>
</dbReference>
<dbReference type="NCBIfam" id="TIGR01720">
    <property type="entry name" value="NRPS-para261"/>
    <property type="match status" value="4"/>
</dbReference>
<dbReference type="InterPro" id="IPR001242">
    <property type="entry name" value="Condensation_dom"/>
</dbReference>
<dbReference type="InterPro" id="IPR010060">
    <property type="entry name" value="NRPS_synth"/>
</dbReference>
<dbReference type="InterPro" id="IPR045851">
    <property type="entry name" value="AMP-bd_C_sf"/>
</dbReference>
<dbReference type="CDD" id="cd12117">
    <property type="entry name" value="A_NRPS_Srf_like"/>
    <property type="match status" value="1"/>
</dbReference>
<dbReference type="GO" id="GO:0044550">
    <property type="term" value="P:secondary metabolite biosynthetic process"/>
    <property type="evidence" value="ECO:0007669"/>
    <property type="project" value="UniProtKB-ARBA"/>
</dbReference>
<dbReference type="GO" id="GO:0003824">
    <property type="term" value="F:catalytic activity"/>
    <property type="evidence" value="ECO:0007669"/>
    <property type="project" value="UniProtKB-KW"/>
</dbReference>
<dbReference type="PANTHER" id="PTHR45527">
    <property type="entry name" value="NONRIBOSOMAL PEPTIDE SYNTHETASE"/>
    <property type="match status" value="1"/>
</dbReference>
<dbReference type="FunFam" id="3.40.50.12780:FF:000012">
    <property type="entry name" value="Non-ribosomal peptide synthetase"/>
    <property type="match status" value="1"/>
</dbReference>
<comment type="caution">
    <text evidence="7">The sequence shown here is derived from an EMBL/GenBank/DDBJ whole genome shotgun (WGS) entry which is preliminary data.</text>
</comment>
<dbReference type="InterPro" id="IPR006162">
    <property type="entry name" value="Ppantetheine_attach_site"/>
</dbReference>
<dbReference type="CDD" id="cd19531">
    <property type="entry name" value="LCL_NRPS-like"/>
    <property type="match status" value="1"/>
</dbReference>
<dbReference type="Gene3D" id="2.30.38.10">
    <property type="entry name" value="Luciferase, Domain 3"/>
    <property type="match status" value="3"/>
</dbReference>
<keyword evidence="4" id="KW-0597">Phosphoprotein</keyword>
<dbReference type="NCBIfam" id="TIGR01733">
    <property type="entry name" value="AA-adenyl-dom"/>
    <property type="match status" value="5"/>
</dbReference>
<dbReference type="InterPro" id="IPR042099">
    <property type="entry name" value="ANL_N_sf"/>
</dbReference>
<dbReference type="EMBL" id="QTJV01000006">
    <property type="protein sequence ID" value="RFM33506.1"/>
    <property type="molecule type" value="Genomic_DNA"/>
</dbReference>
<name>A0A3E1NZX4_9BACT</name>
<dbReference type="OrthoDB" id="5298966at2"/>
<dbReference type="FunFam" id="1.10.1200.10:FF:000005">
    <property type="entry name" value="Nonribosomal peptide synthetase 1"/>
    <property type="match status" value="3"/>
</dbReference>
<evidence type="ECO:0000256" key="2">
    <source>
        <dbReference type="ARBA" id="ARBA00006432"/>
    </source>
</evidence>
<dbReference type="InterPro" id="IPR010071">
    <property type="entry name" value="AA_adenyl_dom"/>
</dbReference>
<dbReference type="InterPro" id="IPR020845">
    <property type="entry name" value="AMP-binding_CS"/>
</dbReference>
<dbReference type="SUPFAM" id="SSF56801">
    <property type="entry name" value="Acetyl-CoA synthetase-like"/>
    <property type="match status" value="5"/>
</dbReference>
<evidence type="ECO:0000256" key="1">
    <source>
        <dbReference type="ARBA" id="ARBA00001957"/>
    </source>
</evidence>
<dbReference type="Gene3D" id="3.30.559.10">
    <property type="entry name" value="Chloramphenicol acetyltransferase-like domain"/>
    <property type="match status" value="10"/>
</dbReference>
<dbReference type="FunFam" id="3.40.50.980:FF:000001">
    <property type="entry name" value="Non-ribosomal peptide synthetase"/>
    <property type="match status" value="2"/>
</dbReference>
<reference evidence="7 8" key="1">
    <citation type="submission" date="2018-08" db="EMBL/GenBank/DDBJ databases">
        <title>Chitinophaga sp. K20C18050901, a novel bacterium isolated from forest soil.</title>
        <authorList>
            <person name="Wang C."/>
        </authorList>
    </citation>
    <scope>NUCLEOTIDE SEQUENCE [LARGE SCALE GENOMIC DNA]</scope>
    <source>
        <strain evidence="7 8">K20C18050901</strain>
    </source>
</reference>
<dbReference type="CDD" id="cd19543">
    <property type="entry name" value="DCL_NRPS"/>
    <property type="match status" value="3"/>
</dbReference>
<dbReference type="SMART" id="SM00823">
    <property type="entry name" value="PKS_PP"/>
    <property type="match status" value="5"/>
</dbReference>
<keyword evidence="3" id="KW-0596">Phosphopantetheine</keyword>
<dbReference type="FunFam" id="3.30.300.30:FF:000010">
    <property type="entry name" value="Enterobactin synthetase component F"/>
    <property type="match status" value="4"/>
</dbReference>
<dbReference type="GO" id="GO:0005829">
    <property type="term" value="C:cytosol"/>
    <property type="evidence" value="ECO:0007669"/>
    <property type="project" value="TreeGrafter"/>
</dbReference>
<dbReference type="InterPro" id="IPR009081">
    <property type="entry name" value="PP-bd_ACP"/>
</dbReference>
<dbReference type="CDD" id="cd17643">
    <property type="entry name" value="A_NRPS_Cytc1-like"/>
    <property type="match status" value="1"/>
</dbReference>
<evidence type="ECO:0000256" key="3">
    <source>
        <dbReference type="ARBA" id="ARBA00022450"/>
    </source>
</evidence>
<dbReference type="RefSeq" id="WP_116854429.1">
    <property type="nucleotide sequence ID" value="NZ_QTJV01000006.1"/>
</dbReference>
<accession>A0A3E1NZX4</accession>
<gene>
    <name evidence="7" type="ORF">DXN04_16220</name>
</gene>
<dbReference type="PROSITE" id="PS00455">
    <property type="entry name" value="AMP_BINDING"/>
    <property type="match status" value="4"/>
</dbReference>
<dbReference type="FunFam" id="2.30.38.10:FF:000001">
    <property type="entry name" value="Non-ribosomal peptide synthetase PvdI"/>
    <property type="match status" value="1"/>
</dbReference>
<dbReference type="InterPro" id="IPR036736">
    <property type="entry name" value="ACP-like_sf"/>
</dbReference>
<organism evidence="7 8">
    <name type="scientific">Chitinophaga silvisoli</name>
    <dbReference type="NCBI Taxonomy" id="2291814"/>
    <lineage>
        <taxon>Bacteria</taxon>
        <taxon>Pseudomonadati</taxon>
        <taxon>Bacteroidota</taxon>
        <taxon>Chitinophagia</taxon>
        <taxon>Chitinophagales</taxon>
        <taxon>Chitinophagaceae</taxon>
        <taxon>Chitinophaga</taxon>
    </lineage>
</organism>
<dbReference type="Gene3D" id="3.30.559.30">
    <property type="entry name" value="Nonribosomal peptide synthetase, condensation domain"/>
    <property type="match status" value="10"/>
</dbReference>
<dbReference type="Gene3D" id="3.30.300.30">
    <property type="match status" value="5"/>
</dbReference>
<keyword evidence="5" id="KW-0677">Repeat</keyword>
<dbReference type="InterPro" id="IPR020806">
    <property type="entry name" value="PKS_PP-bd"/>
</dbReference>
<dbReference type="Pfam" id="PF13193">
    <property type="entry name" value="AMP-binding_C"/>
    <property type="match status" value="4"/>
</dbReference>
<dbReference type="GO" id="GO:0043041">
    <property type="term" value="P:amino acid activation for nonribosomal peptide biosynthetic process"/>
    <property type="evidence" value="ECO:0007669"/>
    <property type="project" value="TreeGrafter"/>
</dbReference>
<evidence type="ECO:0000256" key="5">
    <source>
        <dbReference type="ARBA" id="ARBA00022737"/>
    </source>
</evidence>
<evidence type="ECO:0000313" key="8">
    <source>
        <dbReference type="Proteomes" id="UP000261174"/>
    </source>
</evidence>
<dbReference type="Gene3D" id="3.40.50.980">
    <property type="match status" value="6"/>
</dbReference>
<feature type="domain" description="Carrier" evidence="6">
    <location>
        <begin position="5441"/>
        <end position="5516"/>
    </location>
</feature>
<comment type="similarity">
    <text evidence="2">Belongs to the ATP-dependent AMP-binding enzyme family.</text>
</comment>
<feature type="domain" description="Carrier" evidence="6">
    <location>
        <begin position="6490"/>
        <end position="6564"/>
    </location>
</feature>
<dbReference type="Proteomes" id="UP000261174">
    <property type="component" value="Unassembled WGS sequence"/>
</dbReference>
<sequence>MENLLRELKDNNIVISLKEKDLKIKFNGPQLPASILEKLKNNKVQLIEYLSRLNTEDPGQHILPANERAYYPLSSSQRRLWILSQFEDGNIAYNIPGTFVFEGALQTSALDYAFKALVARHEILRTVFREDETGEVRQYILAANAADCNIFYQDLQHETDQDTQLRHLVQQEFIKPFDLAAGPLIRISVYQVTPNKWTFVYVLHHIITDGWSIDLLNKELLILYTAFSKKEDNLLQPLRIQFKDYAVWEQELLKARSLNGHRDYWLQQFEGEIPVLDLYGDHPRPAVKTFNGSSISTNINEKISTVLKLLAREQGGTLFMSLLASVYTLLYKYTGQEDIVIGSPIAGRGHIELENQIGFYVNTLALRTRFNATDNYQRLFQQVKEVTMAAYSHQVYPFDELVSELDFQRDPARSPLFDVMVVLANTKISNNNSTEEYPEEIKISGDRRWERVISKFDLTFNFAEVSEGRIHLSLEYNSDIYDRSTIERMLLHFKQLLGEITTAPANPLSELGMLTAEELPLLVSRFNNTAVALPANKTVLDLFNEQVNHTPGNIALSFQQQTLTYQALDELSDQLAAHLKAVHTLQNGDLIGLRFDRGEKMVVAMLGILKAGCAYIPLDTEYPVERIDYIVANSGCKLLLDESIFNELNTPAEKYHHKPDPKAPAYVIYTSGSTGTPKGVKVSHLSLLNYITFQRSNFNISNEENILQFSSISFDASVEQIFLALTSGACLTIADKETRTDPALLAALIEEQGITHVHMFPGMLKLLPVKKYSRLRRVVSGGDRCPKELAQQWSQYCDFYNKYGPTETTISSIELHYNPDKTYNEILPIGYPVANTSIYILNTAGTLQLMPIGIPGEICIGGTGVAAGYINDPSLSAQKFIADPFKPGHSIYLTGDKGRWLPDGTIEFLGRIDHQVKVNGHRIEPGEIERVLEKHPDIKAAVVIPIQNKGEISGLAAYFLADKQLKSEEVRAFIASGLPAYMIPHYFMQLEAFPLTPGGKIDRKRFPEPAGMEDGLQYISPKNEAQQVLTGVLQEVLRKERIGLQDNFYLLGGDSIKAIQVVSRMKQRGYSLKVNDLLRYPDLKDLSERITASKNVISQSAVSGTVQLTPVQNWFFQQHHGNEHYNQSVLLWKKGGVSVAALERIIAELLRHHDMLRAVYNNQAQEIKPVSEINSHVFVTDLRGIANWEEQLDQNTLQAGFPLDKGPLFRAGVFHKEEGDFVLLVCHHLVVDGVSWRIILDDLRLLYNQYEEGIAFKLPSKTDSFQKWAALQHERALNERLMMQDMQYWSNLSAAAVTPLSPGGINKAKDIQSVSFSLSADITTALQGPIHEAYNTNINDVLLSALGLALQDVFRLSRFFVLLEGHGREDIFPDTDITRTVGWFTTMFPILLDLKETAQIENLVHTKDMLRRIPNKGIGYGMLRYADPAGIKYAIQPDIVFNYLGDFDQSTGVSENKDQFEMSAYRHGADISPDIIYDWRISVTSMIVQGKLHTDIRYGSTLFTKDSIDQLKSSYENRLRDLIEALSHTPEKHITPGDFSYPELSTTELASLQEQGMVQDVYQLSPLQEGIYYHWLSAPESTTYVEQLSYRIHGSLDIQLLEAAFYSIVERHDVLRTNFTHEYGGKLLQVVRKEMKTGFTYNEGIDAAVKDAGRTQGFDLQTSALMRLTVYKLDTDQYEFVWTHHHILMDGWCAGLLIKEFYTIYREGISSLPAPRPYRDYIHWLQQHDKWQSLDFWSNYLNGVTDTVMVPFRNAGNTAYNVRQQRISLDESTTDLIRKICWNNGVTENTFMQSVWGVLLAKYNGVTDVVMGTVVSGRPGELDGVEEMIGLFVNTIPVRISFEPGTGFTSLLKQSHAAAIEAVPHHYVSLSEIQNRSLQGRSLVNHLIVFENYPIQEMLEEELESGESTGEHLRIMSMDSQEQTNYPFNVIIAPAAQQLDLIFNYNGNEYDDSAVSLIGTHLKELIRAFVANPEQDVTTASFLDSNSKDQILNSFNATETDYPRDATITALFEWQVTQTPEKTALVFGENRFTYNALNKLSNRLSDYLRSEHAIANNDLVGIRLERSEWVIISVLAILKAGAAYVPVDPEYPAERVADMLSDCGTRVVIDEAFIQGFLQTANQEENIPVAISANDLAYIMYTSGSTGRPKGVMVEHRAVVRLVKNTEFVALSGHEVVLSTGALSFDATTFEYWSALLNGGCLVLCPQHVLLEPAALSQLMQTEKVDTIWFTAGWLHQLVDGDLSLFAGLRTLLAGGDRLSPVHIAKLRSHYPDLKIINGYGPTENTTFSLTYDIAEVSGNIPVGRPISNSYAYILDDRQQLLPIGVAGEICVAGDGLSRGYLHRPELTAEKFVANPFRPGERMYLTGDLGRWLPEGNIEFLGRKDEQVKIRGYRIELGEIEAVLQTHESISSAVVIAREQATGEKELVAYITGPEALTIAAIRQYLGERLPAYMLPAHFVQLDELPLTPNGKVDRKRLPSPEGQDMDSGVQYIAPRNEKEQALVAVFEQVLHKQPIGIQDNFFVLGGDSIKSIQIASRLKQRGYRVSIQDILRYPEIINLSLHVHVASRVADQGIVTGLVPLGPVQSSFLAEGTAAYKHHFNQSVLLKGNPRIDEAGLAKALSALVLHHDALRMVYRNTPDGWEQENLGADQGYHLEVHTTNDPLPYYELLQSGFDLANGPLLRAGLFHGEDADRLLLVIHHLVVDGVSWRILLEDLSSLYGQHILGVPFSLPQKTDSFQYWQQQLRAYNVAHELPYWSELESHTLPVFPVDTPDGTNLVRDAVAASFVLEEELTTALRHHCYKAYRTEINDILLAGLALSLEEVFGLSQVGIRMEGHGREDIGMDVDVSRTVGWFTTLYPVVLEMGYTDRIAQLVGVKERLHRIPQKGLGYGLLRHLSGLDYRMQPALSFNYLGDFGSSVVADDKEEYFTYTGEARGHEFSPLLERDVLLAVSGLMAGGRLQLSFTYSRQQYEASTINNLLSAYRRHLEALITQLSQETKEHLSPVDLTYKELQVSELAQLTEKIEIEDLYPLSPLQEGLYYHWSSYTDAAAYFVQMSYRIRGELNIRLLEQAYQLLVDRHAILRTFFTENLGDTLLQVVQKNVKGDFHYQLINGTPEEMVTAYRATDRSRGFNLHTGSQMRLAILDLGEDTYEFIWSFHHILMDGWCGSILIKEFFELYYGLLQGQLPELKPVHPYSAYFEWLAKQNKVATLAYWKKYLSGYESLSTLPSKNIAADTVFQSQKQSLFVAGDIRTGLRDLCADLGITESSFVQGIWGTLLGKYNNTDDVIFGAVVAGRPGDVAGIEDMIGLFINTVPVRIRFNDSSTVKTLLQDVQKGSIESTSHHYVQLAEVQGESELGRNLFDHILIYENYPVQDMLGSGSASEEQPRLSLISANVVEQTNYDLTIVVLPGESLEIRFIYNANRYDEDLISRISKHFYTLITQAVQNPGKAVRDLAMLDHDEQYQLIHGFNNTATAYEADGSILALFDRQVNNHPDAAALLFNNNTMSYADLDAHANRFANFLHKNYALQQGELAAILLERSEWMIITILGILKTGAAYLPIDPSYPKKRIDYMLEDSACKLLIDHHVLAHFQNTAAEYNNVVEAAASKPTDLAYVIYTSGSTAAPKGCAITHGSLYNYIQWATSWYFTALPCFGLFTSLSFDLTITSIFCPLTTGGRLEVFGPNEELAAILQYSFSPDSGINSIKLTPSHISILEHLDLSSSTMEVAIVGGEEVTPKHVSILKKINPHIRVYNEYGPTEATVGCIVKELEENTPVLIGQPIANMYIYILDKHNDLSPIGVPGELYIGGAQLAAGYLNNPALTDKKFLPDPFRNNARIYKTGDLAEWLPDGDIRFLGRNDDQVKIRGYRISLGEIETALLAYPGISTAAVIASGADNADRKLVAYFVSTNNETADGIREFMMAGFPAYMIPSHFVQMEEIPLTVNGKIDRRRLPAPGESSTEAYVAPRNEKEQQLAAVFEEVLKKRPVSIQDNFFILGGDSIKSIQLVSRLRKRGYQLSIKDVMRYPILSDLALHIRTVTRTIDQHTVEGLVDLGPIQIAFLESNAPEKHHFNQSVLLKSSTPIHETALRQALSALVMHHDALRMVYRQTPEGWQQENLGIAQGYHLEVLDTNEPLPYYEQLQSGIDLSNGPLLRAGLFHDRLLLVIHHLVVDGVSWRILLEDLSALYDQFTQGLPFSLPQKTDSFQYWQQQLRKYNTTNEEAYWAEKAALPLPAFPLDHQDGSNFIKDTVSSSFVLDEQLTADLQHHCYKAYRTEINDILLSSLALAIEDTFRIPRVAIQLEGHGREDIGIDVDVSRTVGWFTTLYPVIIDMGYKNQIEQLVSVKEQLHRIPNKGIGYGVLRYLKGHAYNIAPAVNFNYLGDFGSNVSNADSNNFTYANEAHGRDFSPLMERDVQLGVSGMIAAGRLQLTFTYSDQQYKAATIASLLSAYRRHLETLIRELSQESTEHLTPVDLTYKGLQIAELAELSTRYTIEDLYPLSPLQEGLYYHWATNPEAAAYFEQLSYRIRGQLNVQLLEQSYQLLVARHAILRTLFTELLLQVVQKNVSGIFNYETINENDVIAYRDKDRSLGFDLHNGSQMRLTVLGLGDDTYEFIWSFHHILMDGWCGSILIKEFFQYYHALSQGINPDLKPVYPYSTYFNWLARKDKAATLAYWHTYLQGYDTIASLPRTASATGRPYEGQKRSLYLEGPVRKGISQLCAQIGITENTFIQVMWGILLSRYNDTDDVVFGTVVSGRPPEVEGIEEMIGLFINTIPVRVNLKDNASIKETLQSVQQSSIESTSHHYVQLAEVQSQSEPGRNLFDHILVFENYPVQEVVEKSVEDNQQFSLLSFNNFEQTNYDLSIVIIPGDVMDIQFSYNTNCYEPAQIERLTHHLFNLIAQAVENPAGTISQLSYISKDEQHQLIEAANNALVDYPRHQTIIGLFEEQVAMFPANIAVVYEDRQLSYAALNEVANQLAHYLKQNYEVHPDTLIGICLERSEWMVISILAILKAGAAYVPVDPDYPAERIDYILEDSQCKVMIDQKELNLFREQQDAYSKENPVITAGPASLAYVIYTSGTTGNPKGTLIQHNNVVRLFTNDAPLFDFDEHDSWTMFHSYCFDFSVWEMYGALLAGGRLIVVPSLTAKDPAAYLNLLKQQGITILNQTPSSFYNLIRQEFETEDAALQVRYIIFGGEALRPGKLAAWKNRYPSTRLINMYGITETTVHVTYKEIGQYEIDNDISNIGKPIPTLSCYILDRNQSLLPVGIPGELYVGGEGVCRGYLNKEELTAQRFISSPFRAGERLYKTGDKVRMLENGEMEYFGRIDDQVKIRGYRIELGEIKSAIQSRQHIAAAEVIARSGAEGEVNLIAYIVSKELLNVADLRYHLSTRIPEYMVPAYFVQLDKLPLTFNGKVDKKRLPDPDGMVMDSGVQYIAPRTETEREMAALFESVLNRQEIGVKDDFFSLGGDSIKLLRLLSAIRKQLNVRLHIADVYKNSTVEAISLHIDQYADEIVRNTSTARENEQAVRTALNELRDRILSSGNTENMEDVFPMSPIEKGMIFESLLNPQSGIYHDQMVNQVSLPDFSFERLQHALTLLVEKHPILRTGFNLGDYETEVQIVYKKITLPLSYEDISTLTGDEQQRLVSDFTASELKHPFNVFVAPLWRITLFNIGKGHFVFAFQVHHAIIDGWSYASLMTELTDLYFKLGEEPSYKPIPLKSSYKDFIIQYEIDKKNHTIIDFWKSELADQVKPDLFADEYRNDTFYVHLNAELEQELDRTAAALNTSVKVITLSAWLYLLKTLNYRQQVTVGLVTSNRPDCEDSDKVLGCYLNTIPLKLDVSPAEQCSAHIQAVDRKITSLKEYERLGLMDIVQLQEKDRVVGNPLFDVIFNYVDFHIYDSLQNNVQRPREEGTPVFSQGRDMTNTYLDLSINRTGGRCRVRVHLARKLKAGFSAHKIGQLYVDILERMVADPARPLHHLNALAQEEMQQMQHAYHPEKKNTTFLDLFNTQVKTNPDHIALVFENTTVTYRELDEKTNRFARYLADVHDVQPRDLVGIMLERNEWLIIAMLGILKAGAAYVPIDPDYPQERIEYIVSDSNCRVLVDEEDLNQFKSTQSDLSAASIGIKSLPEDLIYMIYTSGSTGKPKGVMLAHSNISAFVHWCKEEFAQTKFDIVYAETSVCFDLSVYEIFYTLSAGKKMRILKNAFSIPDYLPYDENVLLNTVPSVFGAVLSHRTDLGSVTAVNFCGEPLTEKHITNLNFEKIEVRNLYGPTEDTVYSTVFRIRDKHNILVGKPITGTAIYFLDESGFALPAGVMGEMYLSGAGVARGYYKKEALTAEKFLSDPFRSGERMYRTGDLGRYLPDGNIEFFGRMDDQVKIRGYRIELGEIEKVLESHHAVGTAKVLAFTNAQGDKELAAYIVANESLTITELRAYLNHILPAYMVPAHFVQLDAFPQTPNGKLDKKKLPPPESLGMNSGVTYIAPRNEKEKQLVAVFEEVLKKQPIGISDNFFTLGGDSIKSIQVISRLKQKGLSLTIQDVLRYPEVGELAAHITVNTRIPEQGVITGIVPLGPVQAWFLEHASNHYNQSVLLESIAPVNEAALRAALSALVLHHDALRMVFKHSSEGWQQQNLGAKQGYHLEVHNTNHPLPYYEQLQAGIDLEQGPLLRVGLFGNRLLLVIHHLVVDGVSWRILLEDLSTLYSQYIQGIPFSLPQKTDSFQYWQQQLQHYNTASEEIYWSEQASISLPAFPLDYPDGTNKVEDTVTSSFRLDEKQTTALQHECYHPYHTEINDILVAGLTLAIKDIFDLHRIAVKMEGHGREDIGTDIDTSRTVGWFTTMYPVVLEPGNVAPTDQLLNIKDQLHQVPNKGIGYGVLRYLQGKNYSLEAPVSFNYLGDFGKEISGNKGEELFRYVPGYHGADFSPLLERDVHLAVSGIIAGGRLQISLSYSKEQYDEATISSLLARYQEHLVHLIAELSTAERVQEVSGNQYYYLADWGPKGSQVQLVSDSISMDPEQFKTAVYRLAERHESLRTVFVRKNDRILAHILPLQDLHLNIQVAPESAGNDEQFDQYTAPLWSVKLHPQPDGSSKVSFAFDHAITDGYSTGILLKELNQLYQNTALEPLPFQYSDFTNWQQNFLQSADGRKHRQYWSERLKAFNPHPNIGTRSDTHGTDIALAIHGDLFQDLKQFAAANGLTLNIILMGALFRLLHELSGQDDLTIATTNSGRDIEHLDVSNIIGCFVNILPVRTLVSAGIQKLKDDYLNDLQYKAYPFREIVEQHPALTPDPDLLNNFFFFNYHNYDRLREKDHLLSPSEIGGYAKVIPRTKKDAGLDIMEYKNCLLLRFVFNVVSFHRAEGTHVGDRYLKNLKEIIYAI</sequence>
<dbReference type="NCBIfam" id="NF003417">
    <property type="entry name" value="PRK04813.1"/>
    <property type="match status" value="5"/>
</dbReference>
<dbReference type="SUPFAM" id="SSF47336">
    <property type="entry name" value="ACP-like"/>
    <property type="match status" value="5"/>
</dbReference>
<feature type="domain" description="Carrier" evidence="6">
    <location>
        <begin position="2494"/>
        <end position="2568"/>
    </location>
</feature>
<dbReference type="PROSITE" id="PS00012">
    <property type="entry name" value="PHOSPHOPANTETHEINE"/>
    <property type="match status" value="3"/>
</dbReference>
<dbReference type="GO" id="GO:0031177">
    <property type="term" value="F:phosphopantetheine binding"/>
    <property type="evidence" value="ECO:0007669"/>
    <property type="project" value="InterPro"/>
</dbReference>
<proteinExistence type="inferred from homology"/>
<dbReference type="SUPFAM" id="SSF52777">
    <property type="entry name" value="CoA-dependent acyltransferases"/>
    <property type="match status" value="20"/>
</dbReference>
<dbReference type="Pfam" id="PF00501">
    <property type="entry name" value="AMP-binding"/>
    <property type="match status" value="5"/>
</dbReference>
<protein>
    <submittedName>
        <fullName evidence="7">Amino acid adenylation domain-containing protein</fullName>
    </submittedName>
</protein>
<dbReference type="FunFam" id="3.40.50.980:FF:000002">
    <property type="entry name" value="Enterobactin synthetase component F"/>
    <property type="match status" value="1"/>
</dbReference>
<evidence type="ECO:0000259" key="6">
    <source>
        <dbReference type="PROSITE" id="PS50075"/>
    </source>
</evidence>